<dbReference type="GeneID" id="108624647"/>
<dbReference type="HAMAP" id="MF_03054">
    <property type="entry name" value="CTU2"/>
    <property type="match status" value="1"/>
</dbReference>
<dbReference type="AlphaFoldDB" id="A0AAJ7IXF1"/>
<dbReference type="Gene3D" id="3.40.50.620">
    <property type="entry name" value="HUPs"/>
    <property type="match status" value="1"/>
</dbReference>
<dbReference type="SUPFAM" id="SSF52402">
    <property type="entry name" value="Adenine nucleotide alpha hydrolases-like"/>
    <property type="match status" value="1"/>
</dbReference>
<dbReference type="KEGG" id="ccal:108624647"/>
<dbReference type="GO" id="GO:0000049">
    <property type="term" value="F:tRNA binding"/>
    <property type="evidence" value="ECO:0007669"/>
    <property type="project" value="InterPro"/>
</dbReference>
<comment type="subcellular location">
    <subcellularLocation>
        <location evidence="3">Cytoplasm</location>
    </subcellularLocation>
</comment>
<protein>
    <recommendedName>
        <fullName evidence="3">Cytoplasmic tRNA 2-thiolation protein 2</fullName>
    </recommendedName>
</protein>
<reference evidence="5" key="1">
    <citation type="submission" date="2025-08" db="UniProtKB">
        <authorList>
            <consortium name="RefSeq"/>
        </authorList>
    </citation>
    <scope>IDENTIFICATION</scope>
    <source>
        <tissue evidence="5">Whole body</tissue>
    </source>
</reference>
<dbReference type="InterPro" id="IPR014729">
    <property type="entry name" value="Rossmann-like_a/b/a_fold"/>
</dbReference>
<dbReference type="CTD" id="348180"/>
<evidence type="ECO:0000313" key="4">
    <source>
        <dbReference type="Proteomes" id="UP000694925"/>
    </source>
</evidence>
<comment type="function">
    <text evidence="3">Plays a central role in 2-thiolation of mcm(5)S(2)U at tRNA wobble positions of tRNA(Lys), tRNA(Glu) and tRNA(Gln). May act by forming a heterodimer with NCS6/CTU1 that ligates sulfur from thiocarboxylated URM1 onto the uridine of tRNAs at wobble position.</text>
</comment>
<dbReference type="GO" id="GO:0002143">
    <property type="term" value="P:tRNA wobble position uridine thiolation"/>
    <property type="evidence" value="ECO:0007669"/>
    <property type="project" value="TreeGrafter"/>
</dbReference>
<dbReference type="InterPro" id="IPR019407">
    <property type="entry name" value="CTU2"/>
</dbReference>
<evidence type="ECO:0000256" key="3">
    <source>
        <dbReference type="HAMAP-Rule" id="MF_03054"/>
    </source>
</evidence>
<dbReference type="PANTHER" id="PTHR20882:SF14">
    <property type="entry name" value="CYTOPLASMIC TRNA 2-THIOLATION PROTEIN 2"/>
    <property type="match status" value="1"/>
</dbReference>
<dbReference type="PANTHER" id="PTHR20882">
    <property type="entry name" value="CYTOPLASMIC TRNA 2-THIOLATION PROTEIN 2"/>
    <property type="match status" value="1"/>
</dbReference>
<dbReference type="Pfam" id="PF10288">
    <property type="entry name" value="CTU2"/>
    <property type="match status" value="1"/>
</dbReference>
<evidence type="ECO:0000256" key="2">
    <source>
        <dbReference type="ARBA" id="ARBA00022694"/>
    </source>
</evidence>
<dbReference type="GO" id="GO:0032447">
    <property type="term" value="P:protein urmylation"/>
    <property type="evidence" value="ECO:0007669"/>
    <property type="project" value="UniProtKB-UniRule"/>
</dbReference>
<dbReference type="RefSeq" id="XP_017879567.1">
    <property type="nucleotide sequence ID" value="XM_018024078.2"/>
</dbReference>
<keyword evidence="1 3" id="KW-0963">Cytoplasm</keyword>
<keyword evidence="2 3" id="KW-0819">tRNA processing</keyword>
<evidence type="ECO:0000313" key="5">
    <source>
        <dbReference type="RefSeq" id="XP_017879567.1"/>
    </source>
</evidence>
<comment type="similarity">
    <text evidence="3">Belongs to the CTU2/NCS2 family.</text>
</comment>
<sequence length="469" mass="52691">MCTLNDDISEAEEAIEDIIPVIDTAHVSDSNPICKKCGCQETYISLRSKNNYCKTCFLTMTTHKFKAALGKSKLMKLNDWVLIGHSGKVNSTVLLHLATRESMSKKLSLKYKVLHIDDGMIKGQSLEERQQIRNALTKEAETLPFPVYTISLSKSIAHIIYDKIHLIDTSEINVTEEDEALRKIFKDLQNDTARDELLKQLRQKLLVSAAYTLECSKIFVADTSVDIAIKVLGDVSTGRGSQLPFNVAFSDTRYSDLMLLRPLRDFTEEDIAGYAHFYELHPILSSRESKSPFRASIRSIAKRFVQKLDSECYGTVSTIYRISGKISAKIEELNDGNANGMIDDNKCVLCELTLDSSPEEVSVVQAKLFSKLVSTVKDFSVNSSTNSLCTFEQTVNEQIKEQKGSQCRCTINCNSPKNEFDVGKYLCYSCKLIFLDSKQANSLPGFILDSIKRRAQIENLREKIAGFLL</sequence>
<name>A0AAJ7IXF1_9HYME</name>
<keyword evidence="4" id="KW-1185">Reference proteome</keyword>
<dbReference type="Proteomes" id="UP000694925">
    <property type="component" value="Unplaced"/>
</dbReference>
<dbReference type="GO" id="GO:0016783">
    <property type="term" value="F:sulfurtransferase activity"/>
    <property type="evidence" value="ECO:0007669"/>
    <property type="project" value="TreeGrafter"/>
</dbReference>
<accession>A0AAJ7IXF1</accession>
<proteinExistence type="inferred from homology"/>
<dbReference type="GO" id="GO:0005829">
    <property type="term" value="C:cytosol"/>
    <property type="evidence" value="ECO:0007669"/>
    <property type="project" value="TreeGrafter"/>
</dbReference>
<organism evidence="4 5">
    <name type="scientific">Ceratina calcarata</name>
    <dbReference type="NCBI Taxonomy" id="156304"/>
    <lineage>
        <taxon>Eukaryota</taxon>
        <taxon>Metazoa</taxon>
        <taxon>Ecdysozoa</taxon>
        <taxon>Arthropoda</taxon>
        <taxon>Hexapoda</taxon>
        <taxon>Insecta</taxon>
        <taxon>Pterygota</taxon>
        <taxon>Neoptera</taxon>
        <taxon>Endopterygota</taxon>
        <taxon>Hymenoptera</taxon>
        <taxon>Apocrita</taxon>
        <taxon>Aculeata</taxon>
        <taxon>Apoidea</taxon>
        <taxon>Anthophila</taxon>
        <taxon>Apidae</taxon>
        <taxon>Ceratina</taxon>
        <taxon>Zadontomerus</taxon>
    </lineage>
</organism>
<gene>
    <name evidence="5" type="primary">LOC108624647</name>
</gene>
<comment type="pathway">
    <text evidence="3">tRNA modification; 5-methoxycarbonylmethyl-2-thiouridine-tRNA biosynthesis.</text>
</comment>
<dbReference type="GO" id="GO:0016779">
    <property type="term" value="F:nucleotidyltransferase activity"/>
    <property type="evidence" value="ECO:0007669"/>
    <property type="project" value="UniProtKB-UniRule"/>
</dbReference>
<evidence type="ECO:0000256" key="1">
    <source>
        <dbReference type="ARBA" id="ARBA00022490"/>
    </source>
</evidence>